<sequence length="77" mass="8665">MHAPAEHVRRRMPIRSDVEPLGEDRCVFRPGSDSPRMLAHHRGLLDADFEVVDAPELAARYRRAADRSRPAGPSHQA</sequence>
<dbReference type="Proteomes" id="UP000184363">
    <property type="component" value="Unassembled WGS sequence"/>
</dbReference>
<keyword evidence="2" id="KW-1185">Reference proteome</keyword>
<gene>
    <name evidence="1" type="ORF">SAMN05443637_10146</name>
</gene>
<dbReference type="AlphaFoldDB" id="A0A1M6N5W8"/>
<dbReference type="EMBL" id="FRAP01000001">
    <property type="protein sequence ID" value="SHJ91109.1"/>
    <property type="molecule type" value="Genomic_DNA"/>
</dbReference>
<protein>
    <submittedName>
        <fullName evidence="1">Uncharacterized protein</fullName>
    </submittedName>
</protein>
<organism evidence="1 2">
    <name type="scientific">Pseudonocardia thermophila</name>
    <dbReference type="NCBI Taxonomy" id="1848"/>
    <lineage>
        <taxon>Bacteria</taxon>
        <taxon>Bacillati</taxon>
        <taxon>Actinomycetota</taxon>
        <taxon>Actinomycetes</taxon>
        <taxon>Pseudonocardiales</taxon>
        <taxon>Pseudonocardiaceae</taxon>
        <taxon>Pseudonocardia</taxon>
    </lineage>
</organism>
<proteinExistence type="predicted"/>
<dbReference type="STRING" id="1848.SAMN05443637_10146"/>
<evidence type="ECO:0000313" key="2">
    <source>
        <dbReference type="Proteomes" id="UP000184363"/>
    </source>
</evidence>
<name>A0A1M6N5W8_PSETH</name>
<reference evidence="1 2" key="1">
    <citation type="submission" date="2016-11" db="EMBL/GenBank/DDBJ databases">
        <authorList>
            <person name="Jaros S."/>
            <person name="Januszkiewicz K."/>
            <person name="Wedrychowicz H."/>
        </authorList>
    </citation>
    <scope>NUCLEOTIDE SEQUENCE [LARGE SCALE GENOMIC DNA]</scope>
    <source>
        <strain evidence="1 2">DSM 43832</strain>
    </source>
</reference>
<accession>A0A1M6N5W8</accession>
<evidence type="ECO:0000313" key="1">
    <source>
        <dbReference type="EMBL" id="SHJ91109.1"/>
    </source>
</evidence>